<feature type="compositionally biased region" description="Low complexity" evidence="1">
    <location>
        <begin position="38"/>
        <end position="50"/>
    </location>
</feature>
<organism evidence="2 3">
    <name type="scientific">Colletotrichum gloeosporioides (strain Cg-14)</name>
    <name type="common">Anthracnose fungus</name>
    <name type="synonym">Glomerella cingulata</name>
    <dbReference type="NCBI Taxonomy" id="1237896"/>
    <lineage>
        <taxon>Eukaryota</taxon>
        <taxon>Fungi</taxon>
        <taxon>Dikarya</taxon>
        <taxon>Ascomycota</taxon>
        <taxon>Pezizomycotina</taxon>
        <taxon>Sordariomycetes</taxon>
        <taxon>Hypocreomycetidae</taxon>
        <taxon>Glomerellales</taxon>
        <taxon>Glomerellaceae</taxon>
        <taxon>Colletotrichum</taxon>
        <taxon>Colletotrichum gloeosporioides species complex</taxon>
    </lineage>
</organism>
<evidence type="ECO:0000256" key="1">
    <source>
        <dbReference type="SAM" id="MobiDB-lite"/>
    </source>
</evidence>
<dbReference type="Proteomes" id="UP000015530">
    <property type="component" value="Unassembled WGS sequence"/>
</dbReference>
<sequence>MSICCLWSPEIQLMDGKVDEVEEGSAGDTGESVQIGASIEPLSLSDSSLEGGEGNERPFEPMAERDKTEDAVADDSE</sequence>
<feature type="region of interest" description="Disordered" evidence="1">
    <location>
        <begin position="18"/>
        <end position="77"/>
    </location>
</feature>
<dbReference type="HOGENOM" id="CLU_2637915_0_0_1"/>
<dbReference type="EMBL" id="AMYD01003566">
    <property type="protein sequence ID" value="EQB46016.1"/>
    <property type="molecule type" value="Genomic_DNA"/>
</dbReference>
<dbReference type="AlphaFoldDB" id="T0L310"/>
<proteinExistence type="predicted"/>
<reference evidence="3" key="1">
    <citation type="journal article" date="2013" name="Mol. Plant Microbe Interact.">
        <title>Global aspects of pacC regulation of pathogenicity genes in Colletotrichum gloeosporioides as revealed by transcriptome analysis.</title>
        <authorList>
            <person name="Alkan N."/>
            <person name="Meng X."/>
            <person name="Friedlander G."/>
            <person name="Reuveni E."/>
            <person name="Sukno S."/>
            <person name="Sherman A."/>
            <person name="Thon M."/>
            <person name="Fluhr R."/>
            <person name="Prusky D."/>
        </authorList>
    </citation>
    <scope>NUCLEOTIDE SEQUENCE [LARGE SCALE GENOMIC DNA]</scope>
    <source>
        <strain evidence="3">Cg-14</strain>
    </source>
</reference>
<protein>
    <submittedName>
        <fullName evidence="2">Uncharacterized protein</fullName>
    </submittedName>
</protein>
<name>T0L310_COLGC</name>
<accession>T0L310</accession>
<evidence type="ECO:0000313" key="3">
    <source>
        <dbReference type="Proteomes" id="UP000015530"/>
    </source>
</evidence>
<feature type="compositionally biased region" description="Basic and acidic residues" evidence="1">
    <location>
        <begin position="54"/>
        <end position="70"/>
    </location>
</feature>
<gene>
    <name evidence="2" type="ORF">CGLO_15015</name>
</gene>
<evidence type="ECO:0000313" key="2">
    <source>
        <dbReference type="EMBL" id="EQB46016.1"/>
    </source>
</evidence>
<comment type="caution">
    <text evidence="2">The sequence shown here is derived from an EMBL/GenBank/DDBJ whole genome shotgun (WGS) entry which is preliminary data.</text>
</comment>